<reference evidence="1 2" key="1">
    <citation type="submission" date="2015-02" db="EMBL/GenBank/DDBJ databases">
        <title>Evolution of amylase-binding proteins of oral streptococcal species.</title>
        <authorList>
            <person name="Haase E.M."/>
        </authorList>
    </citation>
    <scope>NUCLEOTIDE SEQUENCE [LARGE SCALE GENOMIC DNA]</scope>
    <source>
        <strain evidence="1 2">UC921A</strain>
    </source>
</reference>
<proteinExistence type="predicted"/>
<gene>
    <name evidence="1" type="ORF">TZ94_01369</name>
</gene>
<evidence type="ECO:0000313" key="1">
    <source>
        <dbReference type="EMBL" id="KJQ75075.1"/>
    </source>
</evidence>
<name>A0A0F2DYL0_9STRE</name>
<sequence length="37" mass="4254">MKTILQKKQTSKPSPKEIERVQLGCAIMQAQFQLMGY</sequence>
<dbReference type="PATRIC" id="fig|28037.216.peg.1316"/>
<protein>
    <submittedName>
        <fullName evidence="1">Uncharacterized protein</fullName>
    </submittedName>
</protein>
<dbReference type="EMBL" id="JYGT01000009">
    <property type="protein sequence ID" value="KJQ75075.1"/>
    <property type="molecule type" value="Genomic_DNA"/>
</dbReference>
<comment type="caution">
    <text evidence="1">The sequence shown here is derived from an EMBL/GenBank/DDBJ whole genome shotgun (WGS) entry which is preliminary data.</text>
</comment>
<accession>A0A0F2DYL0</accession>
<organism evidence="1 2">
    <name type="scientific">Streptococcus infantis</name>
    <dbReference type="NCBI Taxonomy" id="68892"/>
    <lineage>
        <taxon>Bacteria</taxon>
        <taxon>Bacillati</taxon>
        <taxon>Bacillota</taxon>
        <taxon>Bacilli</taxon>
        <taxon>Lactobacillales</taxon>
        <taxon>Streptococcaceae</taxon>
        <taxon>Streptococcus</taxon>
    </lineage>
</organism>
<evidence type="ECO:0000313" key="2">
    <source>
        <dbReference type="Proteomes" id="UP000033489"/>
    </source>
</evidence>
<dbReference type="Proteomes" id="UP000033489">
    <property type="component" value="Unassembled WGS sequence"/>
</dbReference>
<dbReference type="AlphaFoldDB" id="A0A0F2DYL0"/>